<protein>
    <submittedName>
        <fullName evidence="2">Uncharacterized protein</fullName>
    </submittedName>
</protein>
<reference evidence="2 3" key="1">
    <citation type="submission" date="2018-11" db="EMBL/GenBank/DDBJ databases">
        <title>Draft genome sequence of Gordonia sp. RS15-1S isolated from rice stems.</title>
        <authorList>
            <person name="Muangham S."/>
        </authorList>
    </citation>
    <scope>NUCLEOTIDE SEQUENCE [LARGE SCALE GENOMIC DNA]</scope>
    <source>
        <strain evidence="2 3">RS15-1S</strain>
    </source>
</reference>
<dbReference type="AlphaFoldDB" id="A0A3N4G3N1"/>
<evidence type="ECO:0000256" key="1">
    <source>
        <dbReference type="SAM" id="MobiDB-lite"/>
    </source>
</evidence>
<dbReference type="InterPro" id="IPR006311">
    <property type="entry name" value="TAT_signal"/>
</dbReference>
<comment type="caution">
    <text evidence="2">The sequence shown here is derived from an EMBL/GenBank/DDBJ whole genome shotgun (WGS) entry which is preliminary data.</text>
</comment>
<dbReference type="OrthoDB" id="4376532at2"/>
<organism evidence="2 3">
    <name type="scientific">Gordonia oryzae</name>
    <dbReference type="NCBI Taxonomy" id="2487349"/>
    <lineage>
        <taxon>Bacteria</taxon>
        <taxon>Bacillati</taxon>
        <taxon>Actinomycetota</taxon>
        <taxon>Actinomycetes</taxon>
        <taxon>Mycobacteriales</taxon>
        <taxon>Gordoniaceae</taxon>
        <taxon>Gordonia</taxon>
    </lineage>
</organism>
<dbReference type="PROSITE" id="PS51318">
    <property type="entry name" value="TAT"/>
    <property type="match status" value="1"/>
</dbReference>
<dbReference type="EMBL" id="RKMH01000016">
    <property type="protein sequence ID" value="RPA57512.1"/>
    <property type="molecule type" value="Genomic_DNA"/>
</dbReference>
<keyword evidence="3" id="KW-1185">Reference proteome</keyword>
<feature type="region of interest" description="Disordered" evidence="1">
    <location>
        <begin position="396"/>
        <end position="528"/>
    </location>
</feature>
<feature type="compositionally biased region" description="Low complexity" evidence="1">
    <location>
        <begin position="396"/>
        <end position="414"/>
    </location>
</feature>
<sequence>MGRHSLVREPATRRVALGATALAASATLTAGLAFGDGQAQASIPQVTSGLASIHDWSTATLDQVIAALGIESQSIGGGVALGPNYLIDQLASLLGVDSSLIRDGLAALGVQFGNELAIAILPGVAAAIPLGAGTSAAALSILGVALATDGITSTVNDIWDLVLIPEIPVINPNPVTLGDLAELAGIDRADLPDDTVFCLGALAAANSKTAGSCLNIAATIDARYIKVSDGQQSGEVQLALTNPLSVLTLLTDQNQLLDILAQAISGDPIYVTKDFLRLSLNGPENLALTSDYGYSGPITIAWLGSQFVVFSGTAQTHGTNGPDYVNYLSVPSLTLGTPTSLQQIIPTLDVSSFNVFDLFTIPAFNTGSLTSPSPTSATVPVSALRSAQPELMSVSAADAPTTDASTANPATSDAGDGGQDSGTPASTNPAATPTPGQATAATGSTDTDQPAPHHDTPTPAPVVTIPSGQSGAGDQAGGATGDQAAANPTPTTDDSSSTTPSSSPEAGSATTGGTTGASTASNQRQPAA</sequence>
<feature type="compositionally biased region" description="Low complexity" evidence="1">
    <location>
        <begin position="481"/>
        <end position="521"/>
    </location>
</feature>
<gene>
    <name evidence="2" type="ORF">EF294_18580</name>
</gene>
<accession>A0A3N4G3N1</accession>
<evidence type="ECO:0000313" key="3">
    <source>
        <dbReference type="Proteomes" id="UP000267536"/>
    </source>
</evidence>
<dbReference type="RefSeq" id="WP_123932403.1">
    <property type="nucleotide sequence ID" value="NZ_JBPSDP010000017.1"/>
</dbReference>
<feature type="compositionally biased region" description="Low complexity" evidence="1">
    <location>
        <begin position="423"/>
        <end position="450"/>
    </location>
</feature>
<feature type="compositionally biased region" description="Gly residues" evidence="1">
    <location>
        <begin position="470"/>
        <end position="480"/>
    </location>
</feature>
<evidence type="ECO:0000313" key="2">
    <source>
        <dbReference type="EMBL" id="RPA57512.1"/>
    </source>
</evidence>
<name>A0A3N4G3N1_9ACTN</name>
<dbReference type="Proteomes" id="UP000267536">
    <property type="component" value="Unassembled WGS sequence"/>
</dbReference>
<proteinExistence type="predicted"/>